<evidence type="ECO:0000313" key="3">
    <source>
        <dbReference type="Proteomes" id="UP001206206"/>
    </source>
</evidence>
<evidence type="ECO:0000256" key="1">
    <source>
        <dbReference type="SAM" id="MobiDB-lite"/>
    </source>
</evidence>
<name>A0ABT1PK83_9ACTN</name>
<feature type="region of interest" description="Disordered" evidence="1">
    <location>
        <begin position="11"/>
        <end position="74"/>
    </location>
</feature>
<sequence>MVLVAGGVYLATSGGGGPKPVADKSPSAQATQSSSVQPSVSATDGTGESPTDDPTDGYATPPPATGFEGQWQDASGKTLTIGSKYTSGQAKGDYSVNFLNPGDSNGILLGIGMDRSDGSFRIALKPMGSDKESDYQAATLTRSGDSVVVNWDNGGQNTLKWAGHE</sequence>
<protein>
    <submittedName>
        <fullName evidence="2">Uncharacterized protein</fullName>
    </submittedName>
</protein>
<dbReference type="EMBL" id="JANFNH010000048">
    <property type="protein sequence ID" value="MCQ4045775.1"/>
    <property type="molecule type" value="Genomic_DNA"/>
</dbReference>
<keyword evidence="3" id="KW-1185">Reference proteome</keyword>
<gene>
    <name evidence="2" type="ORF">NON19_28015</name>
</gene>
<comment type="caution">
    <text evidence="2">The sequence shown here is derived from an EMBL/GenBank/DDBJ whole genome shotgun (WGS) entry which is preliminary data.</text>
</comment>
<feature type="compositionally biased region" description="Polar residues" evidence="1">
    <location>
        <begin position="26"/>
        <end position="49"/>
    </location>
</feature>
<dbReference type="RefSeq" id="WP_255931923.1">
    <property type="nucleotide sequence ID" value="NZ_JANFNH010000048.1"/>
</dbReference>
<dbReference type="Proteomes" id="UP001206206">
    <property type="component" value="Unassembled WGS sequence"/>
</dbReference>
<proteinExistence type="predicted"/>
<accession>A0ABT1PK83</accession>
<organism evidence="2 3">
    <name type="scientific">Streptantibioticus rubrisoli</name>
    <dbReference type="NCBI Taxonomy" id="1387313"/>
    <lineage>
        <taxon>Bacteria</taxon>
        <taxon>Bacillati</taxon>
        <taxon>Actinomycetota</taxon>
        <taxon>Actinomycetes</taxon>
        <taxon>Kitasatosporales</taxon>
        <taxon>Streptomycetaceae</taxon>
        <taxon>Streptantibioticus</taxon>
    </lineage>
</organism>
<reference evidence="2 3" key="1">
    <citation type="submission" date="2022-06" db="EMBL/GenBank/DDBJ databases">
        <title>Draft genome sequence of type strain Streptomyces rubrisoli DSM 42083.</title>
        <authorList>
            <person name="Duangmal K."/>
            <person name="Klaysubun C."/>
        </authorList>
    </citation>
    <scope>NUCLEOTIDE SEQUENCE [LARGE SCALE GENOMIC DNA]</scope>
    <source>
        <strain evidence="2 3">DSM 42083</strain>
    </source>
</reference>
<evidence type="ECO:0000313" key="2">
    <source>
        <dbReference type="EMBL" id="MCQ4045775.1"/>
    </source>
</evidence>